<dbReference type="PANTHER" id="PTHR43761">
    <property type="entry name" value="D-ISOMER SPECIFIC 2-HYDROXYACID DEHYDROGENASE FAMILY PROTEIN (AFU_ORTHOLOGUE AFUA_1G13630)"/>
    <property type="match status" value="1"/>
</dbReference>
<organism evidence="7">
    <name type="scientific">Pseudomonas sp. Hg7Tf</name>
    <dbReference type="NCBI Taxonomy" id="3236988"/>
    <lineage>
        <taxon>Bacteria</taxon>
        <taxon>Pseudomonadati</taxon>
        <taxon>Pseudomonadota</taxon>
        <taxon>Gammaproteobacteria</taxon>
        <taxon>Pseudomonadales</taxon>
        <taxon>Pseudomonadaceae</taxon>
        <taxon>Pseudomonas</taxon>
    </lineage>
</organism>
<dbReference type="PANTHER" id="PTHR43761:SF1">
    <property type="entry name" value="D-ISOMER SPECIFIC 2-HYDROXYACID DEHYDROGENASE CATALYTIC DOMAIN-CONTAINING PROTEIN-RELATED"/>
    <property type="match status" value="1"/>
</dbReference>
<accession>A0AB39I990</accession>
<dbReference type="RefSeq" id="WP_368655860.1">
    <property type="nucleotide sequence ID" value="NZ_CP162607.1"/>
</dbReference>
<keyword evidence="2 4" id="KW-0560">Oxidoreductase</keyword>
<dbReference type="Pfam" id="PF02826">
    <property type="entry name" value="2-Hacid_dh_C"/>
    <property type="match status" value="1"/>
</dbReference>
<dbReference type="EMBL" id="CP162607">
    <property type="protein sequence ID" value="XDK39415.1"/>
    <property type="molecule type" value="Genomic_DNA"/>
</dbReference>
<evidence type="ECO:0000259" key="6">
    <source>
        <dbReference type="Pfam" id="PF02826"/>
    </source>
</evidence>
<protein>
    <submittedName>
        <fullName evidence="7">NAD(P)-dependent oxidoreductase</fullName>
    </submittedName>
</protein>
<sequence length="335" mass="36850">MEKDDHVNILMIDSLRVNYVEHGEFDGQRDDGTEIKVTCTPTFRQLAWADGIVAFHSVVVDEALLARASRCRALVKATTGVDDVDMAALQKRAVRFANIGQVGVDEVAEHSFALVLLAQRRLLDYFRHTRQGGWRWRDHGGEVDEGGVKPCRETVLGLLGYGAIGQTVARRAAAFGYRVKFHDPALTRCPDEAAQACSFETLLAQADILSLHLPLSPATRHLLNDRSFARIKPGAALINTSRGALIDNDSLLRALDSGRVGQALLDVVEHEPDVPRALREHERVAMTPHAAFYSHRSLSTLKAKALQTLLAMLEEDAAIGADQCRLQGREGKVHV</sequence>
<dbReference type="InterPro" id="IPR036291">
    <property type="entry name" value="NAD(P)-bd_dom_sf"/>
</dbReference>
<dbReference type="GO" id="GO:0016616">
    <property type="term" value="F:oxidoreductase activity, acting on the CH-OH group of donors, NAD or NADP as acceptor"/>
    <property type="evidence" value="ECO:0007669"/>
    <property type="project" value="InterPro"/>
</dbReference>
<evidence type="ECO:0000256" key="3">
    <source>
        <dbReference type="ARBA" id="ARBA00023027"/>
    </source>
</evidence>
<evidence type="ECO:0000313" key="7">
    <source>
        <dbReference type="EMBL" id="XDK39415.1"/>
    </source>
</evidence>
<gene>
    <name evidence="7" type="ORF">AB4Y39_12345</name>
</gene>
<evidence type="ECO:0000256" key="4">
    <source>
        <dbReference type="RuleBase" id="RU003719"/>
    </source>
</evidence>
<dbReference type="Pfam" id="PF00389">
    <property type="entry name" value="2-Hacid_dh"/>
    <property type="match status" value="1"/>
</dbReference>
<name>A0AB39I990_9PSED</name>
<evidence type="ECO:0000256" key="1">
    <source>
        <dbReference type="ARBA" id="ARBA00005854"/>
    </source>
</evidence>
<dbReference type="Gene3D" id="3.40.50.720">
    <property type="entry name" value="NAD(P)-binding Rossmann-like Domain"/>
    <property type="match status" value="2"/>
</dbReference>
<dbReference type="SUPFAM" id="SSF52283">
    <property type="entry name" value="Formate/glycerate dehydrogenase catalytic domain-like"/>
    <property type="match status" value="1"/>
</dbReference>
<dbReference type="InterPro" id="IPR029753">
    <property type="entry name" value="D-isomer_DH_CS"/>
</dbReference>
<dbReference type="InterPro" id="IPR050418">
    <property type="entry name" value="D-iso_2-hydroxyacid_DH_PdxB"/>
</dbReference>
<dbReference type="SUPFAM" id="SSF51735">
    <property type="entry name" value="NAD(P)-binding Rossmann-fold domains"/>
    <property type="match status" value="1"/>
</dbReference>
<reference evidence="7" key="1">
    <citation type="submission" date="2024-07" db="EMBL/GenBank/DDBJ databases">
        <title>Identification and characteristics of a novel species of coltsfoot's symbiotic bacteria.</title>
        <authorList>
            <person name="Juszczyk A."/>
            <person name="Jasielczuk I."/>
            <person name="Gurgul A."/>
            <person name="Rogala M."/>
            <person name="Kowalczyk A."/>
            <person name="Szmatola T."/>
            <person name="Kosecka-Strojek M."/>
            <person name="Arent Z."/>
            <person name="Latowski D."/>
        </authorList>
    </citation>
    <scope>NUCLEOTIDE SEQUENCE</scope>
    <source>
        <strain evidence="7">Hg7Tf</strain>
    </source>
</reference>
<dbReference type="PROSITE" id="PS00670">
    <property type="entry name" value="D_2_HYDROXYACID_DH_2"/>
    <property type="match status" value="1"/>
</dbReference>
<proteinExistence type="inferred from homology"/>
<keyword evidence="3" id="KW-0520">NAD</keyword>
<dbReference type="InterPro" id="IPR006140">
    <property type="entry name" value="D-isomer_DH_NAD-bd"/>
</dbReference>
<dbReference type="GO" id="GO:0051287">
    <property type="term" value="F:NAD binding"/>
    <property type="evidence" value="ECO:0007669"/>
    <property type="project" value="InterPro"/>
</dbReference>
<dbReference type="AlphaFoldDB" id="A0AB39I990"/>
<comment type="similarity">
    <text evidence="1 4">Belongs to the D-isomer specific 2-hydroxyacid dehydrogenase family.</text>
</comment>
<evidence type="ECO:0000256" key="2">
    <source>
        <dbReference type="ARBA" id="ARBA00023002"/>
    </source>
</evidence>
<feature type="domain" description="D-isomer specific 2-hydroxyacid dehydrogenase NAD-binding" evidence="6">
    <location>
        <begin position="112"/>
        <end position="291"/>
    </location>
</feature>
<feature type="domain" description="D-isomer specific 2-hydroxyacid dehydrogenase catalytic" evidence="5">
    <location>
        <begin position="43"/>
        <end position="316"/>
    </location>
</feature>
<evidence type="ECO:0000259" key="5">
    <source>
        <dbReference type="Pfam" id="PF00389"/>
    </source>
</evidence>
<dbReference type="InterPro" id="IPR006139">
    <property type="entry name" value="D-isomer_2_OHA_DH_cat_dom"/>
</dbReference>